<protein>
    <submittedName>
        <fullName evidence="1">Uncharacterized protein</fullName>
    </submittedName>
</protein>
<keyword evidence="2" id="KW-1185">Reference proteome</keyword>
<reference evidence="1 2" key="1">
    <citation type="submission" date="2018-11" db="EMBL/GenBank/DDBJ databases">
        <title>Microbial catabolism of amino acid.</title>
        <authorList>
            <person name="Hibi M."/>
            <person name="Ogawa J."/>
        </authorList>
    </citation>
    <scope>NUCLEOTIDE SEQUENCE [LARGE SCALE GENOMIC DNA]</scope>
    <source>
        <strain evidence="1 2">C31-06</strain>
    </source>
</reference>
<comment type="caution">
    <text evidence="1">The sequence shown here is derived from an EMBL/GenBank/DDBJ whole genome shotgun (WGS) entry which is preliminary data.</text>
</comment>
<dbReference type="AlphaFoldDB" id="A0A402C2W8"/>
<evidence type="ECO:0000313" key="1">
    <source>
        <dbReference type="EMBL" id="GCE37985.1"/>
    </source>
</evidence>
<proteinExistence type="predicted"/>
<dbReference type="EMBL" id="BHYM01000013">
    <property type="protein sequence ID" value="GCE37985.1"/>
    <property type="molecule type" value="Genomic_DNA"/>
</dbReference>
<accession>A0A402C2W8</accession>
<organism evidence="1 2">
    <name type="scientific">Rhodococcus wratislaviensis</name>
    <name type="common">Tsukamurella wratislaviensis</name>
    <dbReference type="NCBI Taxonomy" id="44752"/>
    <lineage>
        <taxon>Bacteria</taxon>
        <taxon>Bacillati</taxon>
        <taxon>Actinomycetota</taxon>
        <taxon>Actinomycetes</taxon>
        <taxon>Mycobacteriales</taxon>
        <taxon>Nocardiaceae</taxon>
        <taxon>Rhodococcus</taxon>
    </lineage>
</organism>
<sequence>MFILGEVLAGGVGVLGLVVALLGCGAEPYVYVCSSWMHRSV</sequence>
<gene>
    <name evidence="1" type="ORF">Rhow_000869</name>
</gene>
<name>A0A402C2W8_RHOWR</name>
<dbReference type="Proteomes" id="UP000287519">
    <property type="component" value="Unassembled WGS sequence"/>
</dbReference>
<evidence type="ECO:0000313" key="2">
    <source>
        <dbReference type="Proteomes" id="UP000287519"/>
    </source>
</evidence>